<feature type="region of interest" description="Disordered" evidence="2">
    <location>
        <begin position="328"/>
        <end position="349"/>
    </location>
</feature>
<dbReference type="GeneID" id="107026828"/>
<dbReference type="InterPro" id="IPR057670">
    <property type="entry name" value="SH3_retrovirus"/>
</dbReference>
<dbReference type="Gene3D" id="3.30.420.10">
    <property type="entry name" value="Ribonuclease H-like superfamily/Ribonuclease H"/>
    <property type="match status" value="1"/>
</dbReference>
<dbReference type="Pfam" id="PF13976">
    <property type="entry name" value="gag_pre-integrs"/>
    <property type="match status" value="1"/>
</dbReference>
<protein>
    <submittedName>
        <fullName evidence="5">Uncharacterized protein LOC107026828</fullName>
    </submittedName>
</protein>
<evidence type="ECO:0000313" key="5">
    <source>
        <dbReference type="RefSeq" id="XP_027775107.1"/>
    </source>
</evidence>
<name>A0ABM1VH89_SOLPN</name>
<feature type="compositionally biased region" description="Low complexity" evidence="2">
    <location>
        <begin position="946"/>
        <end position="961"/>
    </location>
</feature>
<dbReference type="InterPro" id="IPR036397">
    <property type="entry name" value="RNaseH_sf"/>
</dbReference>
<keyword evidence="4" id="KW-1185">Reference proteome</keyword>
<keyword evidence="1" id="KW-0645">Protease</keyword>
<feature type="compositionally biased region" description="Basic and acidic residues" evidence="2">
    <location>
        <begin position="296"/>
        <end position="306"/>
    </location>
</feature>
<dbReference type="Pfam" id="PF22936">
    <property type="entry name" value="Pol_BBD"/>
    <property type="match status" value="1"/>
</dbReference>
<feature type="compositionally biased region" description="Basic and acidic residues" evidence="2">
    <location>
        <begin position="277"/>
        <end position="288"/>
    </location>
</feature>
<dbReference type="PANTHER" id="PTHR42648:SF31">
    <property type="entry name" value="RNA-DIRECTED DNA POLYMERASE"/>
    <property type="match status" value="1"/>
</dbReference>
<evidence type="ECO:0000256" key="1">
    <source>
        <dbReference type="ARBA" id="ARBA00022670"/>
    </source>
</evidence>
<sequence length="1020" mass="114240">MKIAIIGRNKLGFIDGSCRKELYGPNLTNLWERCNAIVLSWIMNCVSKELLGGIVYSTNAAAVWKDLCERYDKIDGSRIFQLHKEIATVSQGTSSISTYFSKLRELWVEYDSLAPVPGCDCVNSREFVVFMHNQKLLQFLMGLNDSYEQARSQILMMVPLPTINKAYSLLIERESQRIMTQTSHSSNSSDLNALFTAQSSVPKPRFNTSSSYDPNAFCDYCKRTGHMQAVCYKLHGYPPGYERKKRGSTGPTYNNQGRGRSSNDRRSYPSANNAISDTDHSEFNRIENPRNQGYGRGDKQADSGDYHKGLNALQEQYNQILQILGQSNKQNTTERDSKSHSSANLAQENYPASGNVTALSASIGHTGWIIDSGATNHMTPHSQLLINKHPLPIDAPRSVQLPNGDSTLITHTGSSCMTSQDIINNVLLIPDFKFSLLSVSKITKDLQCAVCFYPDFVTIQDLSSGQVKVIGREQAGLYLIPHPSSSAANPQTYSHLVHDGSSSSQTVLWHQRLGHTSSNVLAKTLNLPVTQCSNEVHNCTICPLAKQPRLPFPNSSTISSSPFQLIHIDVWGPFHTPTYDGNRFFVTIVDDCTRMLWLFLIKLKSDVCVVLKNFFTLVKTQFNLLVKSIRTDNGSEFVNTECTHLYTSLGIVHQRTCIHTPQQNGIAERKHRHILEVARAIRFQGHIPIRFWGHCILNAAYIINRLPTSVLHGKSPYEMFHKCTPSLQHMRVIGCLCFAKNMHIKDKFHPRSIIAVHMGYSAHTKGYMLYNIKDKTFFISRDVLFREAIFPFASPSSTAWQVFPKVDESSEVAPLFQPNPTTVVHTELVPPQDTPSIRRSQRSTKAPIWLQDYVASAQLQSNKPLYSIDKYIGYDSLSSSYRAFLTSFGTEVEPTSFEEACKDPRWVEAMQAEISALESNQTWQVEFKLSHNFKYIQRRQSGGESGNISGSSGSYNSSGAGSSGSYNSSGASSSGSYKNRRHLLQCDHCGCMGHYEEQCYKIVGYLIDFKSKRKGQTSGA</sequence>
<organism evidence="4 5">
    <name type="scientific">Solanum pennellii</name>
    <name type="common">Tomato</name>
    <name type="synonym">Lycopersicon pennellii</name>
    <dbReference type="NCBI Taxonomy" id="28526"/>
    <lineage>
        <taxon>Eukaryota</taxon>
        <taxon>Viridiplantae</taxon>
        <taxon>Streptophyta</taxon>
        <taxon>Embryophyta</taxon>
        <taxon>Tracheophyta</taxon>
        <taxon>Spermatophyta</taxon>
        <taxon>Magnoliopsida</taxon>
        <taxon>eudicotyledons</taxon>
        <taxon>Gunneridae</taxon>
        <taxon>Pentapetalae</taxon>
        <taxon>asterids</taxon>
        <taxon>lamiids</taxon>
        <taxon>Solanales</taxon>
        <taxon>Solanaceae</taxon>
        <taxon>Solanoideae</taxon>
        <taxon>Solaneae</taxon>
        <taxon>Solanum</taxon>
        <taxon>Solanum subgen. Lycopersicon</taxon>
    </lineage>
</organism>
<dbReference type="InterPro" id="IPR025724">
    <property type="entry name" value="GAG-pre-integrase_dom"/>
</dbReference>
<dbReference type="SUPFAM" id="SSF53098">
    <property type="entry name" value="Ribonuclease H-like"/>
    <property type="match status" value="1"/>
</dbReference>
<dbReference type="PROSITE" id="PS50994">
    <property type="entry name" value="INTEGRASE"/>
    <property type="match status" value="1"/>
</dbReference>
<keyword evidence="1" id="KW-0378">Hydrolase</keyword>
<accession>A0ABM1VH89</accession>
<evidence type="ECO:0000256" key="2">
    <source>
        <dbReference type="SAM" id="MobiDB-lite"/>
    </source>
</evidence>
<feature type="region of interest" description="Disordered" evidence="2">
    <location>
        <begin position="942"/>
        <end position="961"/>
    </location>
</feature>
<dbReference type="InterPro" id="IPR054722">
    <property type="entry name" value="PolX-like_BBD"/>
</dbReference>
<feature type="domain" description="Integrase catalytic" evidence="3">
    <location>
        <begin position="558"/>
        <end position="724"/>
    </location>
</feature>
<evidence type="ECO:0000259" key="3">
    <source>
        <dbReference type="PROSITE" id="PS50994"/>
    </source>
</evidence>
<dbReference type="Proteomes" id="UP000694930">
    <property type="component" value="Chromosome 8"/>
</dbReference>
<feature type="compositionally biased region" description="Polar residues" evidence="2">
    <location>
        <begin position="249"/>
        <end position="260"/>
    </location>
</feature>
<feature type="compositionally biased region" description="Polar residues" evidence="2">
    <location>
        <begin position="340"/>
        <end position="349"/>
    </location>
</feature>
<evidence type="ECO:0000313" key="4">
    <source>
        <dbReference type="Proteomes" id="UP000694930"/>
    </source>
</evidence>
<dbReference type="InterPro" id="IPR039537">
    <property type="entry name" value="Retrotran_Ty1/copia-like"/>
</dbReference>
<proteinExistence type="predicted"/>
<dbReference type="InterPro" id="IPR012337">
    <property type="entry name" value="RNaseH-like_sf"/>
</dbReference>
<dbReference type="Pfam" id="PF25597">
    <property type="entry name" value="SH3_retrovirus"/>
    <property type="match status" value="1"/>
</dbReference>
<reference evidence="4" key="1">
    <citation type="journal article" date="2014" name="Nat. Genet.">
        <title>The genome of the stress-tolerant wild tomato species Solanum pennellii.</title>
        <authorList>
            <person name="Bolger A."/>
            <person name="Scossa F."/>
            <person name="Bolger M.E."/>
            <person name="Lanz C."/>
            <person name="Maumus F."/>
            <person name="Tohge T."/>
            <person name="Quesneville H."/>
            <person name="Alseekh S."/>
            <person name="Sorensen I."/>
            <person name="Lichtenstein G."/>
            <person name="Fich E.A."/>
            <person name="Conte M."/>
            <person name="Keller H."/>
            <person name="Schneeberger K."/>
            <person name="Schwacke R."/>
            <person name="Ofner I."/>
            <person name="Vrebalov J."/>
            <person name="Xu Y."/>
            <person name="Osorio S."/>
            <person name="Aflitos S.A."/>
            <person name="Schijlen E."/>
            <person name="Jimenez-Gomez J.M."/>
            <person name="Ryngajllo M."/>
            <person name="Kimura S."/>
            <person name="Kumar R."/>
            <person name="Koenig D."/>
            <person name="Headland L.R."/>
            <person name="Maloof J.N."/>
            <person name="Sinha N."/>
            <person name="van Ham R.C."/>
            <person name="Lankhorst R.K."/>
            <person name="Mao L."/>
            <person name="Vogel A."/>
            <person name="Arsova B."/>
            <person name="Panstruga R."/>
            <person name="Fei Z."/>
            <person name="Rose J.K."/>
            <person name="Zamir D."/>
            <person name="Carrari F."/>
            <person name="Giovannoni J.J."/>
            <person name="Weigel D."/>
            <person name="Usadel B."/>
            <person name="Fernie A.R."/>
        </authorList>
    </citation>
    <scope>NUCLEOTIDE SEQUENCE [LARGE SCALE GENOMIC DNA]</scope>
    <source>
        <strain evidence="4">cv. LA0716</strain>
    </source>
</reference>
<dbReference type="InterPro" id="IPR001584">
    <property type="entry name" value="Integrase_cat-core"/>
</dbReference>
<gene>
    <name evidence="5" type="primary">LOC107026828</name>
</gene>
<dbReference type="PANTHER" id="PTHR42648">
    <property type="entry name" value="TRANSPOSASE, PUTATIVE-RELATED"/>
    <property type="match status" value="1"/>
</dbReference>
<dbReference type="RefSeq" id="XP_027775107.1">
    <property type="nucleotide sequence ID" value="XM_027919306.1"/>
</dbReference>
<feature type="region of interest" description="Disordered" evidence="2">
    <location>
        <begin position="240"/>
        <end position="306"/>
    </location>
</feature>
<dbReference type="Pfam" id="PF00665">
    <property type="entry name" value="rve"/>
    <property type="match status" value="1"/>
</dbReference>
<reference evidence="5" key="2">
    <citation type="submission" date="2025-08" db="UniProtKB">
        <authorList>
            <consortium name="RefSeq"/>
        </authorList>
    </citation>
    <scope>IDENTIFICATION</scope>
</reference>